<dbReference type="GO" id="GO:0016788">
    <property type="term" value="F:hydrolase activity, acting on ester bonds"/>
    <property type="evidence" value="ECO:0007669"/>
    <property type="project" value="InterPro"/>
</dbReference>
<protein>
    <recommendedName>
        <fullName evidence="4">VRR-NUC domain-containing protein</fullName>
    </recommendedName>
</protein>
<gene>
    <name evidence="5" type="ORF">RSPPHO_00075</name>
</gene>
<dbReference type="InterPro" id="IPR014883">
    <property type="entry name" value="VRR_NUC"/>
</dbReference>
<evidence type="ECO:0000313" key="6">
    <source>
        <dbReference type="Proteomes" id="UP000033220"/>
    </source>
</evidence>
<dbReference type="EMBL" id="HE663493">
    <property type="protein sequence ID" value="CCG06701.1"/>
    <property type="molecule type" value="Genomic_DNA"/>
</dbReference>
<evidence type="ECO:0000313" key="5">
    <source>
        <dbReference type="EMBL" id="CCG06701.1"/>
    </source>
</evidence>
<organism evidence="5 6">
    <name type="scientific">Pararhodospirillum photometricum DSM 122</name>
    <dbReference type="NCBI Taxonomy" id="1150469"/>
    <lineage>
        <taxon>Bacteria</taxon>
        <taxon>Pseudomonadati</taxon>
        <taxon>Pseudomonadota</taxon>
        <taxon>Alphaproteobacteria</taxon>
        <taxon>Rhodospirillales</taxon>
        <taxon>Rhodospirillaceae</taxon>
        <taxon>Pararhodospirillum</taxon>
    </lineage>
</organism>
<evidence type="ECO:0000259" key="4">
    <source>
        <dbReference type="SMART" id="SM00990"/>
    </source>
</evidence>
<evidence type="ECO:0000256" key="1">
    <source>
        <dbReference type="ARBA" id="ARBA00001946"/>
    </source>
</evidence>
<keyword evidence="3" id="KW-0378">Hydrolase</keyword>
<keyword evidence="6" id="KW-1185">Reference proteome</keyword>
<evidence type="ECO:0000256" key="3">
    <source>
        <dbReference type="ARBA" id="ARBA00022801"/>
    </source>
</evidence>
<evidence type="ECO:0000256" key="2">
    <source>
        <dbReference type="ARBA" id="ARBA00022722"/>
    </source>
</evidence>
<reference evidence="5 6" key="1">
    <citation type="submission" date="2012-02" db="EMBL/GenBank/DDBJ databases">
        <title>Shotgun genome sequence of Phaeospirillum photometricum DSM 122.</title>
        <authorList>
            <person name="Duquesne K."/>
            <person name="Sturgis J."/>
        </authorList>
    </citation>
    <scope>NUCLEOTIDE SEQUENCE [LARGE SCALE GENOMIC DNA]</scope>
    <source>
        <strain evidence="6">DSM122</strain>
    </source>
</reference>
<dbReference type="GO" id="GO:0004518">
    <property type="term" value="F:nuclease activity"/>
    <property type="evidence" value="ECO:0007669"/>
    <property type="project" value="UniProtKB-KW"/>
</dbReference>
<dbReference type="HOGENOM" id="CLU_1711858_0_0_5"/>
<dbReference type="Pfam" id="PF08774">
    <property type="entry name" value="VRR_NUC"/>
    <property type="match status" value="1"/>
</dbReference>
<dbReference type="Gene3D" id="3.40.1350.10">
    <property type="match status" value="1"/>
</dbReference>
<dbReference type="SMART" id="SM00990">
    <property type="entry name" value="VRR_NUC"/>
    <property type="match status" value="1"/>
</dbReference>
<dbReference type="InterPro" id="IPR011856">
    <property type="entry name" value="tRNA_endonuc-like_dom_sf"/>
</dbReference>
<dbReference type="AlphaFoldDB" id="H6SIS4"/>
<dbReference type="KEGG" id="rpm:RSPPHO_00075"/>
<sequence>MGGGTCRSGHFDFFNIPRRGFAMKHPEDALQISVVNTLRLCPDLRVVAVPNGGKRGVLEAARMRRAGVLAGVSDLLVFWAPGRVALIELKAPGKVTGQARPLRSLSPAQLVWLNWCQASGFPATVADSLEAVLEFLRRQGAPVAARAQGGFAT</sequence>
<comment type="cofactor">
    <cofactor evidence="1">
        <name>Mg(2+)</name>
        <dbReference type="ChEBI" id="CHEBI:18420"/>
    </cofactor>
</comment>
<feature type="domain" description="VRR-NUC" evidence="4">
    <location>
        <begin position="25"/>
        <end position="130"/>
    </location>
</feature>
<proteinExistence type="predicted"/>
<name>H6SIS4_PARPM</name>
<accession>H6SIS4</accession>
<dbReference type="Proteomes" id="UP000033220">
    <property type="component" value="Chromosome DSM 122"/>
</dbReference>
<keyword evidence="2" id="KW-0540">Nuclease</keyword>
<dbReference type="PATRIC" id="fig|1150469.3.peg.113"/>
<dbReference type="GO" id="GO:0003676">
    <property type="term" value="F:nucleic acid binding"/>
    <property type="evidence" value="ECO:0007669"/>
    <property type="project" value="InterPro"/>
</dbReference>